<dbReference type="HOGENOM" id="CLU_3160859_0_0_1"/>
<name>A0A0E0LV48_ORYPU</name>
<reference evidence="2" key="2">
    <citation type="submission" date="2018-05" db="EMBL/GenBank/DDBJ databases">
        <title>OpunRS2 (Oryza punctata Reference Sequence Version 2).</title>
        <authorList>
            <person name="Zhang J."/>
            <person name="Kudrna D."/>
            <person name="Lee S."/>
            <person name="Talag J."/>
            <person name="Welchert J."/>
            <person name="Wing R.A."/>
        </authorList>
    </citation>
    <scope>NUCLEOTIDE SEQUENCE [LARGE SCALE GENOMIC DNA]</scope>
</reference>
<sequence length="48" mass="5083">MQHPRPPLPRPPDLGFTGHRDAAGSDQPTTDEGIRYAIGGSKLEVATA</sequence>
<evidence type="ECO:0000313" key="3">
    <source>
        <dbReference type="Proteomes" id="UP000026962"/>
    </source>
</evidence>
<proteinExistence type="predicted"/>
<keyword evidence="3" id="KW-1185">Reference proteome</keyword>
<feature type="compositionally biased region" description="Pro residues" evidence="1">
    <location>
        <begin position="1"/>
        <end position="12"/>
    </location>
</feature>
<dbReference type="EnsemblPlants" id="OPUNC08G13680.1">
    <property type="protein sequence ID" value="OPUNC08G13680.1"/>
    <property type="gene ID" value="OPUNC08G13680"/>
</dbReference>
<reference evidence="2" key="1">
    <citation type="submission" date="2015-04" db="UniProtKB">
        <authorList>
            <consortium name="EnsemblPlants"/>
        </authorList>
    </citation>
    <scope>IDENTIFICATION</scope>
</reference>
<accession>A0A0E0LV48</accession>
<dbReference type="Gramene" id="OPUNC08G13680.1">
    <property type="protein sequence ID" value="OPUNC08G13680.1"/>
    <property type="gene ID" value="OPUNC08G13680"/>
</dbReference>
<evidence type="ECO:0000313" key="2">
    <source>
        <dbReference type="EnsemblPlants" id="OPUNC08G13680.1"/>
    </source>
</evidence>
<protein>
    <submittedName>
        <fullName evidence="2">Uncharacterized protein</fullName>
    </submittedName>
</protein>
<dbReference type="Proteomes" id="UP000026962">
    <property type="component" value="Chromosome 8"/>
</dbReference>
<feature type="region of interest" description="Disordered" evidence="1">
    <location>
        <begin position="1"/>
        <end position="40"/>
    </location>
</feature>
<evidence type="ECO:0000256" key="1">
    <source>
        <dbReference type="SAM" id="MobiDB-lite"/>
    </source>
</evidence>
<dbReference type="AlphaFoldDB" id="A0A0E0LV48"/>
<organism evidence="2">
    <name type="scientific">Oryza punctata</name>
    <name type="common">Red rice</name>
    <dbReference type="NCBI Taxonomy" id="4537"/>
    <lineage>
        <taxon>Eukaryota</taxon>
        <taxon>Viridiplantae</taxon>
        <taxon>Streptophyta</taxon>
        <taxon>Embryophyta</taxon>
        <taxon>Tracheophyta</taxon>
        <taxon>Spermatophyta</taxon>
        <taxon>Magnoliopsida</taxon>
        <taxon>Liliopsida</taxon>
        <taxon>Poales</taxon>
        <taxon>Poaceae</taxon>
        <taxon>BOP clade</taxon>
        <taxon>Oryzoideae</taxon>
        <taxon>Oryzeae</taxon>
        <taxon>Oryzinae</taxon>
        <taxon>Oryza</taxon>
    </lineage>
</organism>